<dbReference type="PANTHER" id="PTHR45706:SF1">
    <property type="entry name" value="PEZ, ISOFORM A"/>
    <property type="match status" value="1"/>
</dbReference>
<name>R7U0K2_CAPTE</name>
<dbReference type="Gene3D" id="3.10.20.90">
    <property type="entry name" value="Phosphatidylinositol 3-kinase Catalytic Subunit, Chain A, domain 1"/>
    <property type="match status" value="1"/>
</dbReference>
<dbReference type="GO" id="GO:0008092">
    <property type="term" value="F:cytoskeletal protein binding"/>
    <property type="evidence" value="ECO:0007669"/>
    <property type="project" value="InterPro"/>
</dbReference>
<dbReference type="FunFam" id="1.20.80.10:FF:000014">
    <property type="entry name" value="Tyrosine-protein phosphatase non-receptor type"/>
    <property type="match status" value="1"/>
</dbReference>
<accession>R7U0K2</accession>
<gene>
    <name evidence="5" type="ORF">CAPTEDRAFT_109208</name>
</gene>
<dbReference type="Pfam" id="PF09380">
    <property type="entry name" value="FERM_C"/>
    <property type="match status" value="1"/>
</dbReference>
<dbReference type="CDD" id="cd14473">
    <property type="entry name" value="FERM_B-lobe"/>
    <property type="match status" value="1"/>
</dbReference>
<dbReference type="PROSITE" id="PS50057">
    <property type="entry name" value="FERM_3"/>
    <property type="match status" value="1"/>
</dbReference>
<dbReference type="InterPro" id="IPR018979">
    <property type="entry name" value="FERM_N"/>
</dbReference>
<dbReference type="InterPro" id="IPR000798">
    <property type="entry name" value="Ez/rad/moesin-like"/>
</dbReference>
<dbReference type="SMART" id="SM01196">
    <property type="entry name" value="FERM_C"/>
    <property type="match status" value="1"/>
</dbReference>
<evidence type="ECO:0000313" key="7">
    <source>
        <dbReference type="Proteomes" id="UP000014760"/>
    </source>
</evidence>
<dbReference type="InterPro" id="IPR000299">
    <property type="entry name" value="FERM_domain"/>
</dbReference>
<dbReference type="SUPFAM" id="SSF47031">
    <property type="entry name" value="Second domain of FERM"/>
    <property type="match status" value="1"/>
</dbReference>
<dbReference type="Proteomes" id="UP000014760">
    <property type="component" value="Unassembled WGS sequence"/>
</dbReference>
<dbReference type="InterPro" id="IPR041782">
    <property type="entry name" value="PTPN14/21_FERM_C"/>
</dbReference>
<dbReference type="SUPFAM" id="SSF50729">
    <property type="entry name" value="PH domain-like"/>
    <property type="match status" value="1"/>
</dbReference>
<evidence type="ECO:0000256" key="1">
    <source>
        <dbReference type="ARBA" id="ARBA00013064"/>
    </source>
</evidence>
<dbReference type="InterPro" id="IPR029071">
    <property type="entry name" value="Ubiquitin-like_domsf"/>
</dbReference>
<dbReference type="GO" id="GO:0004725">
    <property type="term" value="F:protein tyrosine phosphatase activity"/>
    <property type="evidence" value="ECO:0007669"/>
    <property type="project" value="UniProtKB-EC"/>
</dbReference>
<dbReference type="CDD" id="cd13188">
    <property type="entry name" value="FERM_C_PTPN14_PTPN21"/>
    <property type="match status" value="1"/>
</dbReference>
<reference evidence="6" key="3">
    <citation type="submission" date="2015-06" db="UniProtKB">
        <authorList>
            <consortium name="EnsemblMetazoa"/>
        </authorList>
    </citation>
    <scope>IDENTIFICATION</scope>
</reference>
<dbReference type="OrthoDB" id="5854685at2759"/>
<dbReference type="InterPro" id="IPR011993">
    <property type="entry name" value="PH-like_dom_sf"/>
</dbReference>
<sequence length="313" mass="36534">MPFRFHLKRQRRYEVSSRKSYVVCVRLLDNRLIECTLTADSTGYDCLENLAQRVELNEIDFFGLRYVNKKLRMRWLDLEKPIKKQMDKHSHSPLLYFGVIFYIHEVEHLKDPMTRYQYFLQLKSDVIEGKLPCTQQQAVLLAAYSIQAEFGDHDKKQHTPDFFKDYVILPRAMTSDESSLGDLTQEVVAIHQTLHGISPAAAELRYLNETRQLESYGTEFYPTKDDKSRDYLLGVSYMGISVKDLNGRPSIYFRWSDIANLTQNKRTFGINGMGSNRPIEFHLDDAEIAKYVFKMCSLQHQFYKATHSPSPAM</sequence>
<dbReference type="HOGENOM" id="CLU_003623_1_2_1"/>
<dbReference type="PROSITE" id="PS00660">
    <property type="entry name" value="FERM_1"/>
    <property type="match status" value="1"/>
</dbReference>
<dbReference type="PRINTS" id="PR00661">
    <property type="entry name" value="ERMFAMILY"/>
</dbReference>
<dbReference type="InterPro" id="IPR014352">
    <property type="entry name" value="FERM/acyl-CoA-bd_prot_sf"/>
</dbReference>
<reference evidence="7" key="1">
    <citation type="submission" date="2012-12" db="EMBL/GenBank/DDBJ databases">
        <authorList>
            <person name="Hellsten U."/>
            <person name="Grimwood J."/>
            <person name="Chapman J.A."/>
            <person name="Shapiro H."/>
            <person name="Aerts A."/>
            <person name="Otillar R.P."/>
            <person name="Terry A.Y."/>
            <person name="Boore J.L."/>
            <person name="Simakov O."/>
            <person name="Marletaz F."/>
            <person name="Cho S.-J."/>
            <person name="Edsinger-Gonzales E."/>
            <person name="Havlak P."/>
            <person name="Kuo D.-H."/>
            <person name="Larsson T."/>
            <person name="Lv J."/>
            <person name="Arendt D."/>
            <person name="Savage R."/>
            <person name="Osoegawa K."/>
            <person name="de Jong P."/>
            <person name="Lindberg D.R."/>
            <person name="Seaver E.C."/>
            <person name="Weisblat D.A."/>
            <person name="Putnam N.H."/>
            <person name="Grigoriev I.V."/>
            <person name="Rokhsar D.S."/>
        </authorList>
    </citation>
    <scope>NUCLEOTIDE SEQUENCE</scope>
    <source>
        <strain evidence="7">I ESC-2004</strain>
    </source>
</reference>
<dbReference type="FunFam" id="3.10.20.90:FF:000039">
    <property type="entry name" value="Tyrosine-protein phosphatase non-receptor type"/>
    <property type="match status" value="1"/>
</dbReference>
<evidence type="ECO:0000256" key="3">
    <source>
        <dbReference type="ARBA" id="ARBA00022912"/>
    </source>
</evidence>
<evidence type="ECO:0000313" key="6">
    <source>
        <dbReference type="EnsemblMetazoa" id="CapteP109208"/>
    </source>
</evidence>
<evidence type="ECO:0000259" key="4">
    <source>
        <dbReference type="PROSITE" id="PS50057"/>
    </source>
</evidence>
<dbReference type="PANTHER" id="PTHR45706">
    <property type="entry name" value="TYROSINE-PROTEIN PHOSPHATASE"/>
    <property type="match status" value="1"/>
</dbReference>
<dbReference type="Pfam" id="PF00373">
    <property type="entry name" value="FERM_M"/>
    <property type="match status" value="1"/>
</dbReference>
<dbReference type="PRINTS" id="PR00935">
    <property type="entry name" value="BAND41"/>
</dbReference>
<keyword evidence="2" id="KW-0378">Hydrolase</keyword>
<dbReference type="InterPro" id="IPR035963">
    <property type="entry name" value="FERM_2"/>
</dbReference>
<protein>
    <recommendedName>
        <fullName evidence="1">protein-tyrosine-phosphatase</fullName>
        <ecNumber evidence="1">3.1.3.48</ecNumber>
    </recommendedName>
</protein>
<dbReference type="InterPro" id="IPR018980">
    <property type="entry name" value="FERM_PH-like_C"/>
</dbReference>
<dbReference type="AlphaFoldDB" id="R7U0K2"/>
<dbReference type="OMA" id="IECTLSI"/>
<dbReference type="SUPFAM" id="SSF54236">
    <property type="entry name" value="Ubiquitin-like"/>
    <property type="match status" value="1"/>
</dbReference>
<dbReference type="EMBL" id="AMQN01011175">
    <property type="status" value="NOT_ANNOTATED_CDS"/>
    <property type="molecule type" value="Genomic_DNA"/>
</dbReference>
<keyword evidence="3" id="KW-0904">Protein phosphatase</keyword>
<evidence type="ECO:0000256" key="2">
    <source>
        <dbReference type="ARBA" id="ARBA00022801"/>
    </source>
</evidence>
<feature type="domain" description="FERM" evidence="4">
    <location>
        <begin position="21"/>
        <end position="307"/>
    </location>
</feature>
<keyword evidence="7" id="KW-1185">Reference proteome</keyword>
<dbReference type="Pfam" id="PF09379">
    <property type="entry name" value="FERM_N"/>
    <property type="match status" value="1"/>
</dbReference>
<dbReference type="STRING" id="283909.R7U0K2"/>
<dbReference type="CDD" id="cd17099">
    <property type="entry name" value="FERM_F1_PTPN14_like"/>
    <property type="match status" value="1"/>
</dbReference>
<dbReference type="EMBL" id="KB308736">
    <property type="protein sequence ID" value="ELT96725.1"/>
    <property type="molecule type" value="Genomic_DNA"/>
</dbReference>
<dbReference type="Gene3D" id="1.20.80.10">
    <property type="match status" value="1"/>
</dbReference>
<evidence type="ECO:0000313" key="5">
    <source>
        <dbReference type="EMBL" id="ELT96725.1"/>
    </source>
</evidence>
<dbReference type="Gene3D" id="2.30.29.30">
    <property type="entry name" value="Pleckstrin-homology domain (PH domain)/Phosphotyrosine-binding domain (PTB)"/>
    <property type="match status" value="1"/>
</dbReference>
<dbReference type="EnsemblMetazoa" id="CapteT109208">
    <property type="protein sequence ID" value="CapteP109208"/>
    <property type="gene ID" value="CapteG109208"/>
</dbReference>
<dbReference type="InterPro" id="IPR019749">
    <property type="entry name" value="Band_41_domain"/>
</dbReference>
<reference evidence="5 7" key="2">
    <citation type="journal article" date="2013" name="Nature">
        <title>Insights into bilaterian evolution from three spiralian genomes.</title>
        <authorList>
            <person name="Simakov O."/>
            <person name="Marletaz F."/>
            <person name="Cho S.J."/>
            <person name="Edsinger-Gonzales E."/>
            <person name="Havlak P."/>
            <person name="Hellsten U."/>
            <person name="Kuo D.H."/>
            <person name="Larsson T."/>
            <person name="Lv J."/>
            <person name="Arendt D."/>
            <person name="Savage R."/>
            <person name="Osoegawa K."/>
            <person name="de Jong P."/>
            <person name="Grimwood J."/>
            <person name="Chapman J.A."/>
            <person name="Shapiro H."/>
            <person name="Aerts A."/>
            <person name="Otillar R.P."/>
            <person name="Terry A.Y."/>
            <person name="Boore J.L."/>
            <person name="Grigoriev I.V."/>
            <person name="Lindberg D.R."/>
            <person name="Seaver E.C."/>
            <person name="Weisblat D.A."/>
            <person name="Putnam N.H."/>
            <person name="Rokhsar D.S."/>
        </authorList>
    </citation>
    <scope>NUCLEOTIDE SEQUENCE</scope>
    <source>
        <strain evidence="5 7">I ESC-2004</strain>
    </source>
</reference>
<dbReference type="InterPro" id="IPR019747">
    <property type="entry name" value="FERM_CS"/>
</dbReference>
<dbReference type="SMART" id="SM00295">
    <property type="entry name" value="B41"/>
    <property type="match status" value="1"/>
</dbReference>
<proteinExistence type="predicted"/>
<dbReference type="EC" id="3.1.3.48" evidence="1"/>
<dbReference type="InterPro" id="IPR019748">
    <property type="entry name" value="FERM_central"/>
</dbReference>
<organism evidence="5">
    <name type="scientific">Capitella teleta</name>
    <name type="common">Polychaete worm</name>
    <dbReference type="NCBI Taxonomy" id="283909"/>
    <lineage>
        <taxon>Eukaryota</taxon>
        <taxon>Metazoa</taxon>
        <taxon>Spiralia</taxon>
        <taxon>Lophotrochozoa</taxon>
        <taxon>Annelida</taxon>
        <taxon>Polychaeta</taxon>
        <taxon>Sedentaria</taxon>
        <taxon>Scolecida</taxon>
        <taxon>Capitellidae</taxon>
        <taxon>Capitella</taxon>
    </lineage>
</organism>